<name>A0ABP7K2Z4_9RHOB</name>
<reference evidence="5" key="1">
    <citation type="journal article" date="2019" name="Int. J. Syst. Evol. Microbiol.">
        <title>The Global Catalogue of Microorganisms (GCM) 10K type strain sequencing project: providing services to taxonomists for standard genome sequencing and annotation.</title>
        <authorList>
            <consortium name="The Broad Institute Genomics Platform"/>
            <consortium name="The Broad Institute Genome Sequencing Center for Infectious Disease"/>
            <person name="Wu L."/>
            <person name="Ma J."/>
        </authorList>
    </citation>
    <scope>NUCLEOTIDE SEQUENCE [LARGE SCALE GENOMIC DNA]</scope>
    <source>
        <strain evidence="5">JCM 17190</strain>
    </source>
</reference>
<protein>
    <submittedName>
        <fullName evidence="4">GNAT family N-acetyltransferase</fullName>
    </submittedName>
</protein>
<dbReference type="CDD" id="cd04301">
    <property type="entry name" value="NAT_SF"/>
    <property type="match status" value="1"/>
</dbReference>
<dbReference type="InterPro" id="IPR016181">
    <property type="entry name" value="Acyl_CoA_acyltransferase"/>
</dbReference>
<dbReference type="SUPFAM" id="SSF55729">
    <property type="entry name" value="Acyl-CoA N-acyltransferases (Nat)"/>
    <property type="match status" value="1"/>
</dbReference>
<keyword evidence="5" id="KW-1185">Reference proteome</keyword>
<dbReference type="PROSITE" id="PS51186">
    <property type="entry name" value="GNAT"/>
    <property type="match status" value="1"/>
</dbReference>
<keyword evidence="1" id="KW-0808">Transferase</keyword>
<dbReference type="PANTHER" id="PTHR43877">
    <property type="entry name" value="AMINOALKYLPHOSPHONATE N-ACETYLTRANSFERASE-RELATED-RELATED"/>
    <property type="match status" value="1"/>
</dbReference>
<dbReference type="PANTHER" id="PTHR43877:SF5">
    <property type="entry name" value="BLL8307 PROTEIN"/>
    <property type="match status" value="1"/>
</dbReference>
<evidence type="ECO:0000313" key="5">
    <source>
        <dbReference type="Proteomes" id="UP001399917"/>
    </source>
</evidence>
<dbReference type="Gene3D" id="3.40.630.30">
    <property type="match status" value="1"/>
</dbReference>
<sequence>MAMTITPTGLNGAGVLDLIAAHTAFCTATSPRESCHFLDASGLDSPDVTLWAAREGGDLLGIAALKRLPDEAGEIKSMHTAAPARGRGVADALLTQIETSARARHYTSLWLETGSMDQFAPARALYERHGFEPCAPFGDYKPDPNSAFYSKQLTAQEAS</sequence>
<evidence type="ECO:0000259" key="3">
    <source>
        <dbReference type="PROSITE" id="PS51186"/>
    </source>
</evidence>
<dbReference type="Proteomes" id="UP001399917">
    <property type="component" value="Unassembled WGS sequence"/>
</dbReference>
<feature type="domain" description="N-acetyltransferase" evidence="3">
    <location>
        <begin position="3"/>
        <end position="154"/>
    </location>
</feature>
<comment type="caution">
    <text evidence="4">The sequence shown here is derived from an EMBL/GenBank/DDBJ whole genome shotgun (WGS) entry which is preliminary data.</text>
</comment>
<keyword evidence="2" id="KW-0012">Acyltransferase</keyword>
<dbReference type="RefSeq" id="WP_344844771.1">
    <property type="nucleotide sequence ID" value="NZ_BAABDF010000005.1"/>
</dbReference>
<dbReference type="InterPro" id="IPR000182">
    <property type="entry name" value="GNAT_dom"/>
</dbReference>
<evidence type="ECO:0000256" key="2">
    <source>
        <dbReference type="ARBA" id="ARBA00023315"/>
    </source>
</evidence>
<evidence type="ECO:0000256" key="1">
    <source>
        <dbReference type="ARBA" id="ARBA00022679"/>
    </source>
</evidence>
<accession>A0ABP7K2Z4</accession>
<evidence type="ECO:0000313" key="4">
    <source>
        <dbReference type="EMBL" id="GAA3862504.1"/>
    </source>
</evidence>
<dbReference type="Pfam" id="PF00583">
    <property type="entry name" value="Acetyltransf_1"/>
    <property type="match status" value="1"/>
</dbReference>
<proteinExistence type="predicted"/>
<organism evidence="4 5">
    <name type="scientific">Celeribacter arenosi</name>
    <dbReference type="NCBI Taxonomy" id="792649"/>
    <lineage>
        <taxon>Bacteria</taxon>
        <taxon>Pseudomonadati</taxon>
        <taxon>Pseudomonadota</taxon>
        <taxon>Alphaproteobacteria</taxon>
        <taxon>Rhodobacterales</taxon>
        <taxon>Roseobacteraceae</taxon>
        <taxon>Celeribacter</taxon>
    </lineage>
</organism>
<dbReference type="InterPro" id="IPR050832">
    <property type="entry name" value="Bact_Acetyltransf"/>
</dbReference>
<gene>
    <name evidence="4" type="ORF">GCM10022404_11350</name>
</gene>
<dbReference type="EMBL" id="BAABDF010000005">
    <property type="protein sequence ID" value="GAA3862504.1"/>
    <property type="molecule type" value="Genomic_DNA"/>
</dbReference>